<evidence type="ECO:0000256" key="1">
    <source>
        <dbReference type="ARBA" id="ARBA00004141"/>
    </source>
</evidence>
<comment type="subcellular location">
    <subcellularLocation>
        <location evidence="1">Membrane</location>
        <topology evidence="1">Multi-pass membrane protein</topology>
    </subcellularLocation>
</comment>
<sequence>MYATAESRTWKFMKAVAVKEHVTSLNFVAFILASGLAICMFVFLSSTQGFVLNQILHIDLAVIGNISGNLTLFDECISLIMVSVWGVCSDRWGRRGIYGAGFVLMGVGLALYPFATALSPYLIVYRGIFAIGGAATSSMLTAVLADYSSEKDRGKVSGMVGLMSGVGALLAVFVFLRLPAKYVDQVHGLRFTYSVVAGICAVFGAFLFLALRPKLLTDPVTMTLIPSADNSSAAETNASTAHAAQPVDRSKSVSFWSGLRAGIAAAKHGKVLLGYIGSFLARGNTIIITIYLPLWVYKYFVDNKLCASANADSDTIKTDCRDAYIRASVLSGVAQTAAMLAAPLFGYLGDKLYRPLVVLLATVLGLASYLWLFLCTDPLASVMFVVVVLVGVGEMAIVVSSLSVVTSKAIPTHLRGSISGAYSFSGTIGIMVASKLGGYLFDVWQPTAPFFVMAVGNLVAVVVAVVVLYRDFVAVKAKDPNAAQGWGGLHRALMHHQNTLDELRLE</sequence>
<feature type="transmembrane region" description="Helical" evidence="2">
    <location>
        <begin position="356"/>
        <end position="374"/>
    </location>
</feature>
<dbReference type="GeneID" id="20087029"/>
<dbReference type="AlphaFoldDB" id="A0A024TT41"/>
<feature type="transmembrane region" description="Helical" evidence="2">
    <location>
        <begin position="447"/>
        <end position="469"/>
    </location>
</feature>
<accession>A0A024TT41</accession>
<feature type="transmembrane region" description="Helical" evidence="2">
    <location>
        <begin position="272"/>
        <end position="294"/>
    </location>
</feature>
<gene>
    <name evidence="4" type="ORF">H310_09979</name>
</gene>
<organism evidence="4">
    <name type="scientific">Aphanomyces invadans</name>
    <dbReference type="NCBI Taxonomy" id="157072"/>
    <lineage>
        <taxon>Eukaryota</taxon>
        <taxon>Sar</taxon>
        <taxon>Stramenopiles</taxon>
        <taxon>Oomycota</taxon>
        <taxon>Saprolegniomycetes</taxon>
        <taxon>Saprolegniales</taxon>
        <taxon>Verrucalvaceae</taxon>
        <taxon>Aphanomyces</taxon>
    </lineage>
</organism>
<dbReference type="InterPro" id="IPR011701">
    <property type="entry name" value="MFS"/>
</dbReference>
<feature type="transmembrane region" description="Helical" evidence="2">
    <location>
        <begin position="97"/>
        <end position="115"/>
    </location>
</feature>
<feature type="domain" description="Major facilitator superfamily (MFS) profile" evidence="3">
    <location>
        <begin position="30"/>
        <end position="472"/>
    </location>
</feature>
<dbReference type="Pfam" id="PF07690">
    <property type="entry name" value="MFS_1"/>
    <property type="match status" value="1"/>
</dbReference>
<dbReference type="GO" id="GO:0016020">
    <property type="term" value="C:membrane"/>
    <property type="evidence" value="ECO:0007669"/>
    <property type="project" value="UniProtKB-SubCell"/>
</dbReference>
<reference evidence="4" key="1">
    <citation type="submission" date="2013-12" db="EMBL/GenBank/DDBJ databases">
        <title>The Genome Sequence of Aphanomyces invadans NJM9701.</title>
        <authorList>
            <consortium name="The Broad Institute Genomics Platform"/>
            <person name="Russ C."/>
            <person name="Tyler B."/>
            <person name="van West P."/>
            <person name="Dieguez-Uribeondo J."/>
            <person name="Young S.K."/>
            <person name="Zeng Q."/>
            <person name="Gargeya S."/>
            <person name="Fitzgerald M."/>
            <person name="Abouelleil A."/>
            <person name="Alvarado L."/>
            <person name="Chapman S.B."/>
            <person name="Gainer-Dewar J."/>
            <person name="Goldberg J."/>
            <person name="Griggs A."/>
            <person name="Gujja S."/>
            <person name="Hansen M."/>
            <person name="Howarth C."/>
            <person name="Imamovic A."/>
            <person name="Ireland A."/>
            <person name="Larimer J."/>
            <person name="McCowan C."/>
            <person name="Murphy C."/>
            <person name="Pearson M."/>
            <person name="Poon T.W."/>
            <person name="Priest M."/>
            <person name="Roberts A."/>
            <person name="Saif S."/>
            <person name="Shea T."/>
            <person name="Sykes S."/>
            <person name="Wortman J."/>
            <person name="Nusbaum C."/>
            <person name="Birren B."/>
        </authorList>
    </citation>
    <scope>NUCLEOTIDE SEQUENCE [LARGE SCALE GENOMIC DNA]</scope>
    <source>
        <strain evidence="4">NJM9701</strain>
    </source>
</reference>
<dbReference type="InterPro" id="IPR036259">
    <property type="entry name" value="MFS_trans_sf"/>
</dbReference>
<feature type="transmembrane region" description="Helical" evidence="2">
    <location>
        <begin position="121"/>
        <end position="144"/>
    </location>
</feature>
<dbReference type="SUPFAM" id="SSF103473">
    <property type="entry name" value="MFS general substrate transporter"/>
    <property type="match status" value="1"/>
</dbReference>
<evidence type="ECO:0000256" key="2">
    <source>
        <dbReference type="SAM" id="Phobius"/>
    </source>
</evidence>
<evidence type="ECO:0000313" key="4">
    <source>
        <dbReference type="EMBL" id="ETV97184.1"/>
    </source>
</evidence>
<dbReference type="PANTHER" id="PTHR23524">
    <property type="entry name" value="TRANSPORTER, PUTATIVE (AFU_ORTHOLOGUE AFUA_8G04850)-RELATED"/>
    <property type="match status" value="1"/>
</dbReference>
<dbReference type="EMBL" id="KI913974">
    <property type="protein sequence ID" value="ETV97184.1"/>
    <property type="molecule type" value="Genomic_DNA"/>
</dbReference>
<dbReference type="InterPro" id="IPR020846">
    <property type="entry name" value="MFS_dom"/>
</dbReference>
<feature type="transmembrane region" description="Helical" evidence="2">
    <location>
        <begin position="156"/>
        <end position="179"/>
    </location>
</feature>
<dbReference type="STRING" id="157072.A0A024TT41"/>
<feature type="transmembrane region" description="Helical" evidence="2">
    <location>
        <begin position="417"/>
        <end position="441"/>
    </location>
</feature>
<name>A0A024TT41_9STRA</name>
<dbReference type="PROSITE" id="PS50850">
    <property type="entry name" value="MFS"/>
    <property type="match status" value="1"/>
</dbReference>
<feature type="transmembrane region" description="Helical" evidence="2">
    <location>
        <begin position="21"/>
        <end position="46"/>
    </location>
</feature>
<keyword evidence="2" id="KW-1133">Transmembrane helix</keyword>
<keyword evidence="2" id="KW-0812">Transmembrane</keyword>
<feature type="transmembrane region" description="Helical" evidence="2">
    <location>
        <begin position="380"/>
        <end position="405"/>
    </location>
</feature>
<keyword evidence="2" id="KW-0472">Membrane</keyword>
<dbReference type="OrthoDB" id="18110at2759"/>
<evidence type="ECO:0000259" key="3">
    <source>
        <dbReference type="PROSITE" id="PS50850"/>
    </source>
</evidence>
<feature type="transmembrane region" description="Helical" evidence="2">
    <location>
        <begin position="66"/>
        <end position="85"/>
    </location>
</feature>
<dbReference type="eggNOG" id="ENOG502RXU0">
    <property type="taxonomic scope" value="Eukaryota"/>
</dbReference>
<dbReference type="PANTHER" id="PTHR23524:SF1">
    <property type="entry name" value="MRH DOMAIN-CONTAINING PROTEIN-RELATED"/>
    <property type="match status" value="1"/>
</dbReference>
<dbReference type="VEuPathDB" id="FungiDB:H310_09979"/>
<proteinExistence type="predicted"/>
<feature type="transmembrane region" description="Helical" evidence="2">
    <location>
        <begin position="191"/>
        <end position="211"/>
    </location>
</feature>
<feature type="transmembrane region" description="Helical" evidence="2">
    <location>
        <begin position="323"/>
        <end position="349"/>
    </location>
</feature>
<dbReference type="Gene3D" id="1.20.1250.20">
    <property type="entry name" value="MFS general substrate transporter like domains"/>
    <property type="match status" value="1"/>
</dbReference>
<dbReference type="GO" id="GO:0022857">
    <property type="term" value="F:transmembrane transporter activity"/>
    <property type="evidence" value="ECO:0007669"/>
    <property type="project" value="InterPro"/>
</dbReference>
<protein>
    <recommendedName>
        <fullName evidence="3">Major facilitator superfamily (MFS) profile domain-containing protein</fullName>
    </recommendedName>
</protein>
<dbReference type="RefSeq" id="XP_008874430.1">
    <property type="nucleotide sequence ID" value="XM_008876208.1"/>
</dbReference>